<accession>A0A2U3EKK8</accession>
<dbReference type="Proteomes" id="UP000245956">
    <property type="component" value="Unassembled WGS sequence"/>
</dbReference>
<feature type="transmembrane region" description="Helical" evidence="6">
    <location>
        <begin position="186"/>
        <end position="205"/>
    </location>
</feature>
<name>A0A2U3EKK8_PURLI</name>
<protein>
    <submittedName>
        <fullName evidence="7">Putative methionine permease</fullName>
    </submittedName>
</protein>
<keyword evidence="3 6" id="KW-1133">Transmembrane helix</keyword>
<dbReference type="Pfam" id="PF13520">
    <property type="entry name" value="AA_permease_2"/>
    <property type="match status" value="1"/>
</dbReference>
<feature type="transmembrane region" description="Helical" evidence="6">
    <location>
        <begin position="211"/>
        <end position="239"/>
    </location>
</feature>
<proteinExistence type="predicted"/>
<evidence type="ECO:0000256" key="2">
    <source>
        <dbReference type="ARBA" id="ARBA00022692"/>
    </source>
</evidence>
<feature type="transmembrane region" description="Helical" evidence="6">
    <location>
        <begin position="506"/>
        <end position="527"/>
    </location>
</feature>
<keyword evidence="4 6" id="KW-0472">Membrane</keyword>
<feature type="transmembrane region" description="Helical" evidence="6">
    <location>
        <begin position="308"/>
        <end position="328"/>
    </location>
</feature>
<feature type="region of interest" description="Disordered" evidence="5">
    <location>
        <begin position="41"/>
        <end position="101"/>
    </location>
</feature>
<evidence type="ECO:0000256" key="3">
    <source>
        <dbReference type="ARBA" id="ARBA00022989"/>
    </source>
</evidence>
<keyword evidence="2 6" id="KW-0812">Transmembrane</keyword>
<sequence>MDQTADFEDADGAAAASMTAATDGIAAFRFPLAQRAKVVTRGGRWHHRARPATDPPSTTRPPRRCSSSFVVGVGGVGHTTRRRAPAPPAPPEGSMAGGGPTEGNQLFAAAAAAGEAGFRRRRRRRRLRVLPFSRRNETSPRLLAKMGIIGKDNDTVKVAAGSDSASATNDTEVGRLEIARENKRQIGIPSAALLILNRIIGTGIFATPGTILALCGSVGLSLFMWVAGICIAAAGTAVYMELGTGLPRNGGEKNYLEYVYRSPKFLTTSLYTGYVLLLGWAAGNSVMFGEYILHAARVEVTDWNKRGIALGCLTAAFLIHGTALKWGIRLQNVLGVLKILVIVVIIIAPLVNLPKVREVNNFHDAFEGTTGSGYGVVMALYNVIWSFVGYSNANYALSETKNPTRTLKFAAPLALGGISVLYMLANISYFAGVSKEEILEAKRLVAASLFRNMFGESAERAMSVFVALSAFGNVLSVIFSQGRLVQELGREGILPFSRFWASNRPFNAPLAGLTEHYIVTVITIVAPPAGDAYNFVLNLISYPLAIINVFVAGALIHLYRHRAAWNWNPPLKASFPVAVFFLLSNIYLVVAPFIPPEEGQSVYDSLPYYIHCVVGFGIIFAGGVYWVIWAKLLPWIGRYELVRETVVDDIDGWERTQFYTRPLGKRVQDDAPPVDYGTANDGGDRRD</sequence>
<feature type="transmembrane region" description="Helical" evidence="6">
    <location>
        <begin position="409"/>
        <end position="431"/>
    </location>
</feature>
<organism evidence="7 8">
    <name type="scientific">Purpureocillium lilacinum</name>
    <name type="common">Paecilomyces lilacinus</name>
    <dbReference type="NCBI Taxonomy" id="33203"/>
    <lineage>
        <taxon>Eukaryota</taxon>
        <taxon>Fungi</taxon>
        <taxon>Dikarya</taxon>
        <taxon>Ascomycota</taxon>
        <taxon>Pezizomycotina</taxon>
        <taxon>Sordariomycetes</taxon>
        <taxon>Hypocreomycetidae</taxon>
        <taxon>Hypocreales</taxon>
        <taxon>Ophiocordycipitaceae</taxon>
        <taxon>Purpureocillium</taxon>
    </lineage>
</organism>
<dbReference type="GO" id="GO:0016020">
    <property type="term" value="C:membrane"/>
    <property type="evidence" value="ECO:0007669"/>
    <property type="project" value="UniProtKB-SubCell"/>
</dbReference>
<evidence type="ECO:0000256" key="6">
    <source>
        <dbReference type="SAM" id="Phobius"/>
    </source>
</evidence>
<evidence type="ECO:0000313" key="8">
    <source>
        <dbReference type="Proteomes" id="UP000245956"/>
    </source>
</evidence>
<feature type="region of interest" description="Disordered" evidence="5">
    <location>
        <begin position="665"/>
        <end position="687"/>
    </location>
</feature>
<feature type="transmembrane region" description="Helical" evidence="6">
    <location>
        <begin position="335"/>
        <end position="353"/>
    </location>
</feature>
<dbReference type="FunFam" id="1.20.1740.10:FF:000025">
    <property type="entry name" value="High-affinity methionine permease"/>
    <property type="match status" value="1"/>
</dbReference>
<dbReference type="EMBL" id="LCWV01000002">
    <property type="protein sequence ID" value="PWI75046.1"/>
    <property type="molecule type" value="Genomic_DNA"/>
</dbReference>
<dbReference type="PANTHER" id="PTHR11785:SF498">
    <property type="entry name" value="HIGH-AFFINITY METHIONINE PERMEASE"/>
    <property type="match status" value="1"/>
</dbReference>
<dbReference type="AlphaFoldDB" id="A0A2U3EKK8"/>
<evidence type="ECO:0000256" key="4">
    <source>
        <dbReference type="ARBA" id="ARBA00023136"/>
    </source>
</evidence>
<evidence type="ECO:0000313" key="7">
    <source>
        <dbReference type="EMBL" id="PWI75046.1"/>
    </source>
</evidence>
<feature type="transmembrane region" description="Helical" evidence="6">
    <location>
        <begin position="270"/>
        <end position="288"/>
    </location>
</feature>
<feature type="transmembrane region" description="Helical" evidence="6">
    <location>
        <begin position="539"/>
        <end position="559"/>
    </location>
</feature>
<dbReference type="InterPro" id="IPR002293">
    <property type="entry name" value="AA/rel_permease1"/>
</dbReference>
<dbReference type="PANTHER" id="PTHR11785">
    <property type="entry name" value="AMINO ACID TRANSPORTER"/>
    <property type="match status" value="1"/>
</dbReference>
<feature type="transmembrane region" description="Helical" evidence="6">
    <location>
        <begin position="606"/>
        <end position="628"/>
    </location>
</feature>
<dbReference type="GO" id="GO:0015179">
    <property type="term" value="F:L-amino acid transmembrane transporter activity"/>
    <property type="evidence" value="ECO:0007669"/>
    <property type="project" value="TreeGrafter"/>
</dbReference>
<reference evidence="7 8" key="1">
    <citation type="journal article" date="2016" name="Front. Microbiol.">
        <title>Genome and transcriptome sequences reveal the specific parasitism of the nematophagous Purpureocillium lilacinum 36-1.</title>
        <authorList>
            <person name="Xie J."/>
            <person name="Li S."/>
            <person name="Mo C."/>
            <person name="Xiao X."/>
            <person name="Peng D."/>
            <person name="Wang G."/>
            <person name="Xiao Y."/>
        </authorList>
    </citation>
    <scope>NUCLEOTIDE SEQUENCE [LARGE SCALE GENOMIC DNA]</scope>
    <source>
        <strain evidence="7 8">36-1</strain>
    </source>
</reference>
<dbReference type="Gene3D" id="1.20.1740.10">
    <property type="entry name" value="Amino acid/polyamine transporter I"/>
    <property type="match status" value="1"/>
</dbReference>
<feature type="transmembrane region" description="Helical" evidence="6">
    <location>
        <begin position="461"/>
        <end position="485"/>
    </location>
</feature>
<evidence type="ECO:0000256" key="5">
    <source>
        <dbReference type="SAM" id="MobiDB-lite"/>
    </source>
</evidence>
<comment type="caution">
    <text evidence="7">The sequence shown here is derived from an EMBL/GenBank/DDBJ whole genome shotgun (WGS) entry which is preliminary data.</text>
</comment>
<gene>
    <name evidence="7" type="ORF">PCL_05704</name>
</gene>
<evidence type="ECO:0000256" key="1">
    <source>
        <dbReference type="ARBA" id="ARBA00004141"/>
    </source>
</evidence>
<feature type="transmembrane region" description="Helical" evidence="6">
    <location>
        <begin position="571"/>
        <end position="594"/>
    </location>
</feature>
<comment type="subcellular location">
    <subcellularLocation>
        <location evidence="1">Membrane</location>
        <topology evidence="1">Multi-pass membrane protein</topology>
    </subcellularLocation>
</comment>
<feature type="transmembrane region" description="Helical" evidence="6">
    <location>
        <begin position="373"/>
        <end position="397"/>
    </location>
</feature>
<dbReference type="InterPro" id="IPR050598">
    <property type="entry name" value="AminoAcid_Transporter"/>
</dbReference>